<feature type="transmembrane region" description="Helical" evidence="7">
    <location>
        <begin position="153"/>
        <end position="174"/>
    </location>
</feature>
<sequence>MADQFEPLLATYAQADETIEDGQDSAAAHSKLSTFSGVFVPCVLSIFGVILFERLPWCTGQAGLFAMFGVIIFAFLVVTLTTLSMSAIASNGQIEGGGAYFMISRALGPEFGGSIGVIFYLANVVGCALYLVGFSEAFMAGFEQWIPTSKWYGILYSSAMLLLVTIVCLVGASAYAKTSLVIFAVLMVSIASAMGSVLFAPKNVGIGFTSWSSETLSHNLYPKLKRLPVGVEPQTIQTVFGIFFPASTGIMAGANLSGDLRTPSSSIPRGTLLALGITLVIYLILTFALAYTVQSEALLNNYFILQNVCFAWWIVTIGIVCSTVSSALGNLIGSSRVLQALAKDKLIPFLNVFGRGYGKTDEPRLGVVLSWAIVQILLILGNLNLLATVTTMFFLTSYCVVNFACFSLKISGTPNWRPTFRYSNQWTSLAGAILCFFTMFYVGWITATVSFVCLVVFFVYIHLQSPRTSWGDLSQAIYFHQVRKYMLRLDVRKDHVKYWRPQILLLVGSARANVSLIDTANNLKKGGMFLIGSVLVGDLYSQGDRFKRDEAAWNAFIKDTRLKAFSELVIAPSISAGAQNLIEMAGLGAMKPNTVIVGFPEYSSYAPGALTALRPRPTPPAPILGTSSSSHFMPARASINNGGDSTDEVDEAGGGLGERTVSQYRVKYVNAVEDNFVDDTSSSRIEPREWVTILNSASFMGKNIMVARNFDALDKDLIASKARASSGMPFRRKKVMTIDVWPVSVTGMEGDFVHTLTLMLLYAHMLNKTDIWTKFTTIRVLTFVASAVDIEPETARVRAILHQARIKASINVVVASIHGQGSARFAALNAMFRQHSAQACMVFTTLPLPPASLPEPSLSPPPGPIENYIADLDTLSSGLPPVILLHGLGSMVLV</sequence>
<dbReference type="InterPro" id="IPR004841">
    <property type="entry name" value="AA-permease/SLC12A_dom"/>
</dbReference>
<organism evidence="10 11">
    <name type="scientific">Thecamonas trahens ATCC 50062</name>
    <dbReference type="NCBI Taxonomy" id="461836"/>
    <lineage>
        <taxon>Eukaryota</taxon>
        <taxon>Apusozoa</taxon>
        <taxon>Apusomonadida</taxon>
        <taxon>Apusomonadidae</taxon>
        <taxon>Thecamonas</taxon>
    </lineage>
</organism>
<evidence type="ECO:0000256" key="5">
    <source>
        <dbReference type="ARBA" id="ARBA00022989"/>
    </source>
</evidence>
<dbReference type="GO" id="GO:0016020">
    <property type="term" value="C:membrane"/>
    <property type="evidence" value="ECO:0007669"/>
    <property type="project" value="UniProtKB-SubCell"/>
</dbReference>
<dbReference type="RefSeq" id="XP_013757400.1">
    <property type="nucleotide sequence ID" value="XM_013901946.1"/>
</dbReference>
<dbReference type="EMBL" id="GL349458">
    <property type="protein sequence ID" value="KNC49921.1"/>
    <property type="molecule type" value="Genomic_DNA"/>
</dbReference>
<dbReference type="eggNOG" id="KOG1288">
    <property type="taxonomic scope" value="Eukaryota"/>
</dbReference>
<evidence type="ECO:0000256" key="3">
    <source>
        <dbReference type="ARBA" id="ARBA00022448"/>
    </source>
</evidence>
<evidence type="ECO:0000256" key="4">
    <source>
        <dbReference type="ARBA" id="ARBA00022692"/>
    </source>
</evidence>
<keyword evidence="3" id="KW-0813">Transport</keyword>
<feature type="transmembrane region" description="Helical" evidence="7">
    <location>
        <begin position="389"/>
        <end position="408"/>
    </location>
</feature>
<dbReference type="InterPro" id="IPR018491">
    <property type="entry name" value="SLC12_C"/>
</dbReference>
<dbReference type="FunFam" id="1.20.1740.10:FF:000013">
    <property type="entry name" value="Solute carrier family 12 member"/>
    <property type="match status" value="1"/>
</dbReference>
<feature type="transmembrane region" description="Helical" evidence="7">
    <location>
        <begin position="180"/>
        <end position="200"/>
    </location>
</feature>
<evidence type="ECO:0000313" key="10">
    <source>
        <dbReference type="EMBL" id="KNC49921.1"/>
    </source>
</evidence>
<comment type="subcellular location">
    <subcellularLocation>
        <location evidence="1">Membrane</location>
        <topology evidence="1">Multi-pass membrane protein</topology>
    </subcellularLocation>
</comment>
<feature type="domain" description="SLC12A transporter C-terminal" evidence="9">
    <location>
        <begin position="515"/>
        <end position="599"/>
    </location>
</feature>
<dbReference type="Gene3D" id="1.20.1740.10">
    <property type="entry name" value="Amino acid/polyamine transporter I"/>
    <property type="match status" value="1"/>
</dbReference>
<dbReference type="PANTHER" id="PTHR11827">
    <property type="entry name" value="SOLUTE CARRIER FAMILY 12, CATION COTRANSPORTERS"/>
    <property type="match status" value="1"/>
</dbReference>
<dbReference type="STRING" id="461836.A0A0L0DCS4"/>
<evidence type="ECO:0000256" key="2">
    <source>
        <dbReference type="ARBA" id="ARBA00010593"/>
    </source>
</evidence>
<dbReference type="GO" id="GO:0006884">
    <property type="term" value="P:cell volume homeostasis"/>
    <property type="evidence" value="ECO:0007669"/>
    <property type="project" value="TreeGrafter"/>
</dbReference>
<dbReference type="GO" id="GO:1990573">
    <property type="term" value="P:potassium ion import across plasma membrane"/>
    <property type="evidence" value="ECO:0007669"/>
    <property type="project" value="TreeGrafter"/>
</dbReference>
<evidence type="ECO:0000313" key="11">
    <source>
        <dbReference type="Proteomes" id="UP000054408"/>
    </source>
</evidence>
<evidence type="ECO:0000256" key="7">
    <source>
        <dbReference type="SAM" id="Phobius"/>
    </source>
</evidence>
<dbReference type="OrthoDB" id="2020542at2759"/>
<gene>
    <name evidence="10" type="ORF">AMSG_06225</name>
</gene>
<keyword evidence="4 7" id="KW-0812">Transmembrane</keyword>
<accession>A0A0L0DCS4</accession>
<dbReference type="Pfam" id="PF03522">
    <property type="entry name" value="SLC12"/>
    <property type="match status" value="1"/>
</dbReference>
<feature type="transmembrane region" description="Helical" evidence="7">
    <location>
        <begin position="270"/>
        <end position="290"/>
    </location>
</feature>
<keyword evidence="5 7" id="KW-1133">Transmembrane helix</keyword>
<protein>
    <submittedName>
        <fullName evidence="10">Solute carrier family 12 member 9</fullName>
    </submittedName>
</protein>
<proteinExistence type="inferred from homology"/>
<dbReference type="GO" id="GO:0015379">
    <property type="term" value="F:potassium:chloride symporter activity"/>
    <property type="evidence" value="ECO:0007669"/>
    <property type="project" value="TreeGrafter"/>
</dbReference>
<dbReference type="GO" id="GO:0055075">
    <property type="term" value="P:potassium ion homeostasis"/>
    <property type="evidence" value="ECO:0007669"/>
    <property type="project" value="TreeGrafter"/>
</dbReference>
<feature type="transmembrane region" description="Helical" evidence="7">
    <location>
        <begin position="32"/>
        <end position="52"/>
    </location>
</feature>
<dbReference type="Proteomes" id="UP000054408">
    <property type="component" value="Unassembled WGS sequence"/>
</dbReference>
<feature type="transmembrane region" description="Helical" evidence="7">
    <location>
        <begin position="310"/>
        <end position="333"/>
    </location>
</feature>
<name>A0A0L0DCS4_THETB</name>
<evidence type="ECO:0000259" key="9">
    <source>
        <dbReference type="Pfam" id="PF03522"/>
    </source>
</evidence>
<reference evidence="10 11" key="1">
    <citation type="submission" date="2010-05" db="EMBL/GenBank/DDBJ databases">
        <title>The Genome Sequence of Thecamonas trahens ATCC 50062.</title>
        <authorList>
            <consortium name="The Broad Institute Genome Sequencing Platform"/>
            <person name="Russ C."/>
            <person name="Cuomo C."/>
            <person name="Shea T."/>
            <person name="Young S.K."/>
            <person name="Zeng Q."/>
            <person name="Koehrsen M."/>
            <person name="Haas B."/>
            <person name="Borodovsky M."/>
            <person name="Guigo R."/>
            <person name="Alvarado L."/>
            <person name="Berlin A."/>
            <person name="Bochicchio J."/>
            <person name="Borenstein D."/>
            <person name="Chapman S."/>
            <person name="Chen Z."/>
            <person name="Freedman E."/>
            <person name="Gellesch M."/>
            <person name="Goldberg J."/>
            <person name="Griggs A."/>
            <person name="Gujja S."/>
            <person name="Heilman E."/>
            <person name="Heiman D."/>
            <person name="Hepburn T."/>
            <person name="Howarth C."/>
            <person name="Jen D."/>
            <person name="Larson L."/>
            <person name="Mehta T."/>
            <person name="Park D."/>
            <person name="Pearson M."/>
            <person name="Roberts A."/>
            <person name="Saif S."/>
            <person name="Shenoy N."/>
            <person name="Sisk P."/>
            <person name="Stolte C."/>
            <person name="Sykes S."/>
            <person name="Thomson T."/>
            <person name="Walk T."/>
            <person name="White J."/>
            <person name="Yandava C."/>
            <person name="Burger G."/>
            <person name="Gray M.W."/>
            <person name="Holland P.W.H."/>
            <person name="King N."/>
            <person name="Lang F.B.F."/>
            <person name="Roger A.J."/>
            <person name="Ruiz-Trillo I."/>
            <person name="Lander E."/>
            <person name="Nusbaum C."/>
        </authorList>
    </citation>
    <scope>NUCLEOTIDE SEQUENCE [LARGE SCALE GENOMIC DNA]</scope>
    <source>
        <strain evidence="10 11">ATCC 50062</strain>
    </source>
</reference>
<feature type="transmembrane region" description="Helical" evidence="7">
    <location>
        <begin position="365"/>
        <end position="383"/>
    </location>
</feature>
<feature type="transmembrane region" description="Helical" evidence="7">
    <location>
        <begin position="64"/>
        <end position="91"/>
    </location>
</feature>
<dbReference type="AlphaFoldDB" id="A0A0L0DCS4"/>
<evidence type="ECO:0000256" key="1">
    <source>
        <dbReference type="ARBA" id="ARBA00004141"/>
    </source>
</evidence>
<evidence type="ECO:0000256" key="6">
    <source>
        <dbReference type="ARBA" id="ARBA00023136"/>
    </source>
</evidence>
<evidence type="ECO:0000259" key="8">
    <source>
        <dbReference type="Pfam" id="PF00324"/>
    </source>
</evidence>
<dbReference type="GO" id="GO:0055064">
    <property type="term" value="P:chloride ion homeostasis"/>
    <property type="evidence" value="ECO:0007669"/>
    <property type="project" value="TreeGrafter"/>
</dbReference>
<dbReference type="InterPro" id="IPR004842">
    <property type="entry name" value="SLC12A_fam"/>
</dbReference>
<dbReference type="PANTHER" id="PTHR11827:SF72">
    <property type="entry name" value="GH08340P"/>
    <property type="match status" value="1"/>
</dbReference>
<dbReference type="GeneID" id="25565441"/>
<keyword evidence="6 7" id="KW-0472">Membrane</keyword>
<comment type="similarity">
    <text evidence="2">Belongs to the SLC12A transporter family.</text>
</comment>
<dbReference type="OMA" id="NIKYWRP"/>
<keyword evidence="11" id="KW-1185">Reference proteome</keyword>
<feature type="domain" description="Amino acid permease/ SLC12A" evidence="8">
    <location>
        <begin position="37"/>
        <end position="504"/>
    </location>
</feature>
<feature type="transmembrane region" description="Helical" evidence="7">
    <location>
        <begin position="111"/>
        <end position="132"/>
    </location>
</feature>
<feature type="transmembrane region" description="Helical" evidence="7">
    <location>
        <begin position="429"/>
        <end position="461"/>
    </location>
</feature>
<dbReference type="Pfam" id="PF00324">
    <property type="entry name" value="AA_permease"/>
    <property type="match status" value="1"/>
</dbReference>